<dbReference type="AlphaFoldDB" id="A0AB34CHV8"/>
<dbReference type="Gene3D" id="3.40.50.720">
    <property type="entry name" value="NAD(P)-binding Rossmann-like Domain"/>
    <property type="match status" value="1"/>
</dbReference>
<dbReference type="PANTHER" id="PTHR43103:SF6">
    <property type="entry name" value="PUTATIVE-RELATED"/>
    <property type="match status" value="1"/>
</dbReference>
<reference evidence="2 3" key="1">
    <citation type="submission" date="2019-09" db="EMBL/GenBank/DDBJ databases">
        <title>Genomic diversity of phyloplane-associated Pantoea species in Pakistan cotton crop.</title>
        <authorList>
            <person name="Tufail M.R."/>
            <person name="Cook D.R."/>
        </authorList>
    </citation>
    <scope>NUCLEOTIDE SEQUENCE [LARGE SCALE GENOMIC DNA]</scope>
    <source>
        <strain evidence="2 3">B_8</strain>
    </source>
</reference>
<dbReference type="InterPro" id="IPR001509">
    <property type="entry name" value="Epimerase_deHydtase"/>
</dbReference>
<dbReference type="Pfam" id="PF01370">
    <property type="entry name" value="Epimerase"/>
    <property type="match status" value="1"/>
</dbReference>
<dbReference type="InterPro" id="IPR036291">
    <property type="entry name" value="NAD(P)-bd_dom_sf"/>
</dbReference>
<organism evidence="2 3">
    <name type="scientific">Candidatus Pantoea gossypiicola</name>
    <dbReference type="NCBI Taxonomy" id="2608008"/>
    <lineage>
        <taxon>Bacteria</taxon>
        <taxon>Pseudomonadati</taxon>
        <taxon>Pseudomonadota</taxon>
        <taxon>Gammaproteobacteria</taxon>
        <taxon>Enterobacterales</taxon>
        <taxon>Erwiniaceae</taxon>
        <taxon>Pantoea</taxon>
    </lineage>
</organism>
<gene>
    <name evidence="2" type="ORF">F3I20_16810</name>
</gene>
<evidence type="ECO:0000313" key="2">
    <source>
        <dbReference type="EMBL" id="KAA6122320.1"/>
    </source>
</evidence>
<feature type="domain" description="NAD-dependent epimerase/dehydratase" evidence="1">
    <location>
        <begin position="8"/>
        <end position="196"/>
    </location>
</feature>
<evidence type="ECO:0000313" key="3">
    <source>
        <dbReference type="Proteomes" id="UP000324255"/>
    </source>
</evidence>
<protein>
    <submittedName>
        <fullName evidence="2">NAD(P)-dependent oxidoreductase</fullName>
    </submittedName>
</protein>
<proteinExistence type="predicted"/>
<name>A0AB34CHV8_9GAMM</name>
<sequence>MSDKRKRVAITGAFGKIGQVTVKHLREAGYDIFLIDRVKNEAFSEPTMIADLQDFGATLDALSSAGEDVYSRAEPQAFDAVVHLASIPHPRMIPDSAEFQNNMVATFNVFEASRRLGIKNIVWTASEVATGVPYDQWQAPYVPVDESYPHRGLSIYALTKVLGEEMARQFCLNDPSMRITCLRLSNVMNPEEYAKFEEWQDDPTQRLWNMWTYVDVRDVAQSVELAIEYDVRGKDDFFITSDITCMRTPTQELLKKYYPDTERRKHFEGNESVLSSEKAMRVLGYKPRHRWTDKA</sequence>
<dbReference type="RefSeq" id="WP_150014319.1">
    <property type="nucleotide sequence ID" value="NZ_VWVM01000013.1"/>
</dbReference>
<comment type="caution">
    <text evidence="2">The sequence shown here is derived from an EMBL/GenBank/DDBJ whole genome shotgun (WGS) entry which is preliminary data.</text>
</comment>
<keyword evidence="3" id="KW-1185">Reference proteome</keyword>
<dbReference type="SUPFAM" id="SSF51735">
    <property type="entry name" value="NAD(P)-binding Rossmann-fold domains"/>
    <property type="match status" value="1"/>
</dbReference>
<dbReference type="EMBL" id="VWVM01000013">
    <property type="protein sequence ID" value="KAA6122320.1"/>
    <property type="molecule type" value="Genomic_DNA"/>
</dbReference>
<dbReference type="CDD" id="cd08946">
    <property type="entry name" value="SDR_e"/>
    <property type="match status" value="1"/>
</dbReference>
<accession>A0AB34CHV8</accession>
<evidence type="ECO:0000259" key="1">
    <source>
        <dbReference type="Pfam" id="PF01370"/>
    </source>
</evidence>
<dbReference type="PANTHER" id="PTHR43103">
    <property type="entry name" value="NUCLEOSIDE-DIPHOSPHATE-SUGAR EPIMERASE"/>
    <property type="match status" value="1"/>
</dbReference>
<dbReference type="Proteomes" id="UP000324255">
    <property type="component" value="Unassembled WGS sequence"/>
</dbReference>